<feature type="transmembrane region" description="Helical" evidence="1">
    <location>
        <begin position="161"/>
        <end position="185"/>
    </location>
</feature>
<name>L0F5R1_DESDL</name>
<gene>
    <name evidence="2" type="ordered locus">Desdi_0862</name>
</gene>
<dbReference type="KEGG" id="ddl:Desdi_0862"/>
<accession>L0F5R1</accession>
<proteinExistence type="predicted"/>
<dbReference type="RefSeq" id="WP_015261386.1">
    <property type="nucleotide sequence ID" value="NC_019903.1"/>
</dbReference>
<dbReference type="EMBL" id="CP003344">
    <property type="protein sequence ID" value="AGA68385.1"/>
    <property type="molecule type" value="Genomic_DNA"/>
</dbReference>
<feature type="transmembrane region" description="Helical" evidence="1">
    <location>
        <begin position="127"/>
        <end position="149"/>
    </location>
</feature>
<feature type="transmembrane region" description="Helical" evidence="1">
    <location>
        <begin position="235"/>
        <end position="251"/>
    </location>
</feature>
<keyword evidence="1" id="KW-0812">Transmembrane</keyword>
<dbReference type="OrthoDB" id="2081865at2"/>
<feature type="transmembrane region" description="Helical" evidence="1">
    <location>
        <begin position="210"/>
        <end position="229"/>
    </location>
</feature>
<dbReference type="HOGENOM" id="CLU_879207_0_0_9"/>
<dbReference type="STRING" id="871963.Desdi_0862"/>
<dbReference type="AlphaFoldDB" id="L0F5R1"/>
<evidence type="ECO:0000256" key="1">
    <source>
        <dbReference type="SAM" id="Phobius"/>
    </source>
</evidence>
<dbReference type="eggNOG" id="ENOG502ZH39">
    <property type="taxonomic scope" value="Bacteria"/>
</dbReference>
<feature type="transmembrane region" description="Helical" evidence="1">
    <location>
        <begin position="272"/>
        <end position="292"/>
    </location>
</feature>
<keyword evidence="3" id="KW-1185">Reference proteome</keyword>
<keyword evidence="1" id="KW-0472">Membrane</keyword>
<keyword evidence="1" id="KW-1133">Transmembrane helix</keyword>
<feature type="transmembrane region" description="Helical" evidence="1">
    <location>
        <begin position="298"/>
        <end position="316"/>
    </location>
</feature>
<dbReference type="Proteomes" id="UP000010797">
    <property type="component" value="Chromosome"/>
</dbReference>
<evidence type="ECO:0008006" key="4">
    <source>
        <dbReference type="Google" id="ProtNLM"/>
    </source>
</evidence>
<organism evidence="2 3">
    <name type="scientific">Desulfitobacterium dichloroeliminans (strain LMG P-21439 / DCA1)</name>
    <dbReference type="NCBI Taxonomy" id="871963"/>
    <lineage>
        <taxon>Bacteria</taxon>
        <taxon>Bacillati</taxon>
        <taxon>Bacillota</taxon>
        <taxon>Clostridia</taxon>
        <taxon>Eubacteriales</taxon>
        <taxon>Desulfitobacteriaceae</taxon>
        <taxon>Desulfitobacterium</taxon>
    </lineage>
</organism>
<sequence>MGKFCTSCDAALNKGAKFCAKCGANVSSVPEEAGALLDQTTPNSETVLSKTGKQIKTEAKIKTVAYAKSIFSDAAPAYQSAGELALASELIPTTGDLTGEGLLSLLKSGFRGLASGFKRTLGDKKRMGIVITLVVIWLLVNLLASLGIFPLPVRALSWLTAAQGSLIGGTIGKGLVAALLAQLIADQGMLQKVKSGLGQMGGIGKGGKGMAGNLLLGLGIALIASNMMISSNLQNTMVCIAAFLLSAKALTHHGFLRRVITALLPKAKNATITIFMRGWTLGFALFAAISFLPGGGNGYVLGILLLLAGGIVTVVSRNKKEATTE</sequence>
<reference evidence="3" key="1">
    <citation type="submission" date="2012-02" db="EMBL/GenBank/DDBJ databases">
        <title>Complete sequence of Desulfitobacterium dichloroeliminans LMG P-21439.</title>
        <authorList>
            <person name="Lucas S."/>
            <person name="Han J."/>
            <person name="Lapidus A."/>
            <person name="Cheng J.-F."/>
            <person name="Goodwin L."/>
            <person name="Pitluck S."/>
            <person name="Peters L."/>
            <person name="Ovchinnikova G."/>
            <person name="Teshima H."/>
            <person name="Detter J.C."/>
            <person name="Han C."/>
            <person name="Tapia R."/>
            <person name="Land M."/>
            <person name="Hauser L."/>
            <person name="Kyrpides N."/>
            <person name="Ivanova N."/>
            <person name="Pagani I."/>
            <person name="Kruse T."/>
            <person name="de Vos W.M."/>
            <person name="Boon N."/>
            <person name="Smidt H."/>
            <person name="Woyke T."/>
        </authorList>
    </citation>
    <scope>NUCLEOTIDE SEQUENCE [LARGE SCALE GENOMIC DNA]</scope>
    <source>
        <strain evidence="3">LMG P-21439 / DCA1</strain>
    </source>
</reference>
<evidence type="ECO:0000313" key="2">
    <source>
        <dbReference type="EMBL" id="AGA68385.1"/>
    </source>
</evidence>
<evidence type="ECO:0000313" key="3">
    <source>
        <dbReference type="Proteomes" id="UP000010797"/>
    </source>
</evidence>
<protein>
    <recommendedName>
        <fullName evidence="4">Zinc-ribbon domain-containing protein</fullName>
    </recommendedName>
</protein>